<gene>
    <name evidence="2" type="primary">Cnig_chr_V.g21616</name>
    <name evidence="2" type="ORF">B9Z55_021616</name>
</gene>
<dbReference type="Pfam" id="PF00646">
    <property type="entry name" value="F-box"/>
    <property type="match status" value="1"/>
</dbReference>
<dbReference type="PANTHER" id="PTHR22899">
    <property type="entry name" value="CYCLIN-RELATED F-BOX FAMILY"/>
    <property type="match status" value="1"/>
</dbReference>
<dbReference type="InterPro" id="IPR001810">
    <property type="entry name" value="F-box_dom"/>
</dbReference>
<proteinExistence type="predicted"/>
<evidence type="ECO:0000259" key="1">
    <source>
        <dbReference type="PROSITE" id="PS50181"/>
    </source>
</evidence>
<dbReference type="PROSITE" id="PS50181">
    <property type="entry name" value="FBOX"/>
    <property type="match status" value="1"/>
</dbReference>
<accession>A0A2G5TSR4</accession>
<name>A0A2G5TSR4_9PELO</name>
<dbReference type="Proteomes" id="UP000230233">
    <property type="component" value="Chromosome V"/>
</dbReference>
<protein>
    <recommendedName>
        <fullName evidence="1">F-box domain-containing protein</fullName>
    </recommendedName>
</protein>
<evidence type="ECO:0000313" key="2">
    <source>
        <dbReference type="EMBL" id="PIC30350.1"/>
    </source>
</evidence>
<reference evidence="3" key="1">
    <citation type="submission" date="2017-10" db="EMBL/GenBank/DDBJ databases">
        <title>Rapid genome shrinkage in a self-fertile nematode reveals novel sperm competition proteins.</title>
        <authorList>
            <person name="Yin D."/>
            <person name="Schwarz E.M."/>
            <person name="Thomas C.G."/>
            <person name="Felde R.L."/>
            <person name="Korf I.F."/>
            <person name="Cutter A.D."/>
            <person name="Schartner C.M."/>
            <person name="Ralston E.J."/>
            <person name="Meyer B.J."/>
            <person name="Haag E.S."/>
        </authorList>
    </citation>
    <scope>NUCLEOTIDE SEQUENCE [LARGE SCALE GENOMIC DNA]</scope>
    <source>
        <strain evidence="3">JU1422</strain>
    </source>
</reference>
<dbReference type="EMBL" id="PDUG01000005">
    <property type="protein sequence ID" value="PIC30350.1"/>
    <property type="molecule type" value="Genomic_DNA"/>
</dbReference>
<evidence type="ECO:0000313" key="3">
    <source>
        <dbReference type="Proteomes" id="UP000230233"/>
    </source>
</evidence>
<comment type="caution">
    <text evidence="2">The sequence shown here is derived from an EMBL/GenBank/DDBJ whole genome shotgun (WGS) entry which is preliminary data.</text>
</comment>
<dbReference type="AlphaFoldDB" id="A0A2G5TSR4"/>
<keyword evidence="3" id="KW-1185">Reference proteome</keyword>
<dbReference type="PANTHER" id="PTHR22899:SF0">
    <property type="entry name" value="F-BOX ASSOCIATED DOMAIN-CONTAINING PROTEIN-RELATED"/>
    <property type="match status" value="1"/>
</dbReference>
<dbReference type="Pfam" id="PF07735">
    <property type="entry name" value="FBA_2"/>
    <property type="match status" value="1"/>
</dbReference>
<organism evidence="2 3">
    <name type="scientific">Caenorhabditis nigoni</name>
    <dbReference type="NCBI Taxonomy" id="1611254"/>
    <lineage>
        <taxon>Eukaryota</taxon>
        <taxon>Metazoa</taxon>
        <taxon>Ecdysozoa</taxon>
        <taxon>Nematoda</taxon>
        <taxon>Chromadorea</taxon>
        <taxon>Rhabditida</taxon>
        <taxon>Rhabditina</taxon>
        <taxon>Rhabditomorpha</taxon>
        <taxon>Rhabditoidea</taxon>
        <taxon>Rhabditidae</taxon>
        <taxon>Peloderinae</taxon>
        <taxon>Caenorhabditis</taxon>
    </lineage>
</organism>
<sequence length="309" mass="36556">MPIRIFSLPGKDLQYALNCMNICDLIAFSLCSKRTKNLVKSSNRKIHLPTIYVYENRVQFFIRERALQREDYEIERRIFQFNFHDKGAESACRNGIGVWKKEFTQNDWIAHFMSTFNHSMIHTLGIMNNTSISYLDTIKQFFPKFHKLLISGTCSREFIKIVFWKLYTIAEEVEFDRNIFDDENDKSKFLTQNFKSVTFGPLKLTLDDLLTLNIADLTINFANISEKELNRFLKLWMKGNHIFYRPKAIRLCTEDEIDISCEEVLKGIKYEDVQYNNGEDFPTFRLRRGDGKEMKVFIADNEFVFRVGQ</sequence>
<feature type="domain" description="F-box" evidence="1">
    <location>
        <begin position="2"/>
        <end position="48"/>
    </location>
</feature>
<dbReference type="InterPro" id="IPR053222">
    <property type="entry name" value="Zygotic_Embryogenesis-Asso"/>
</dbReference>
<dbReference type="InterPro" id="IPR012885">
    <property type="entry name" value="F-box_Sdz-33"/>
</dbReference>